<dbReference type="Pfam" id="PF08387">
    <property type="entry name" value="FBD"/>
    <property type="match status" value="1"/>
</dbReference>
<dbReference type="SUPFAM" id="SSF52047">
    <property type="entry name" value="RNI-like"/>
    <property type="match status" value="1"/>
</dbReference>
<accession>A0A9W7MTZ1</accession>
<evidence type="ECO:0000259" key="1">
    <source>
        <dbReference type="PROSITE" id="PS50181"/>
    </source>
</evidence>
<dbReference type="AlphaFoldDB" id="A0A9W7MTZ1"/>
<dbReference type="InterPro" id="IPR050232">
    <property type="entry name" value="FBL13/AtMIF1-like"/>
</dbReference>
<dbReference type="InterPro" id="IPR001810">
    <property type="entry name" value="F-box_dom"/>
</dbReference>
<reference evidence="2" key="1">
    <citation type="submission" date="2023-05" db="EMBL/GenBank/DDBJ databases">
        <title>Genome and transcriptome analyses reveal genes involved in the formation of fine ridges on petal epidermal cells in Hibiscus trionum.</title>
        <authorList>
            <person name="Koshimizu S."/>
            <person name="Masuda S."/>
            <person name="Ishii T."/>
            <person name="Shirasu K."/>
            <person name="Hoshino A."/>
            <person name="Arita M."/>
        </authorList>
    </citation>
    <scope>NUCLEOTIDE SEQUENCE</scope>
    <source>
        <strain evidence="2">Hamamatsu line</strain>
    </source>
</reference>
<sequence length="447" mass="51331">MAEQPKSVGVLDSLPDHILCQILSFLPAKEAARTSVLSPRWRYLFLSSISILDFKSCIGVFKKDDTFLNFLDRFFSNPNLLSLESFRVNDLWVNPDFSYDDDYLRIHGWICAALRRDVKEIVIFSIKKKDDLTSPALLFTSHTLVTLKLKINGVNDVPTNASLPNLKTLHFTFFEFLDGNSVLKLISSCPVLEDFAFIMCWFHKISELNIRSLSLKSLVLRWSFGAGFNSRRGYNAIKINAPNLVYFQYVNGMGEGCTLSEMKSLERAHIEIILMDNEDRERAANLLRGVCNVQSLYLAIEDDSETLFLAPLDPMPAFNSLVELEFRSKYTHDRQRTWIVEFIHRTPNLKTLILDLPSKSEGFESMPTIVPSCLLFQIKQIEIKHFEGEEPTFEMVSYFLKHGSVLEKLIIRDIKVCEEELSAVIEKLLSLPKESKKCEIVTPDYFH</sequence>
<dbReference type="InterPro" id="IPR006566">
    <property type="entry name" value="FBD"/>
</dbReference>
<dbReference type="EMBL" id="BSYR01000061">
    <property type="protein sequence ID" value="GMJ11455.1"/>
    <property type="molecule type" value="Genomic_DNA"/>
</dbReference>
<dbReference type="PANTHER" id="PTHR31900:SF27">
    <property type="entry name" value="FBD DOMAIN-CONTAINING PROTEIN"/>
    <property type="match status" value="1"/>
</dbReference>
<feature type="domain" description="F-box" evidence="1">
    <location>
        <begin position="8"/>
        <end position="54"/>
    </location>
</feature>
<dbReference type="SMART" id="SM00256">
    <property type="entry name" value="FBOX"/>
    <property type="match status" value="1"/>
</dbReference>
<dbReference type="Pfam" id="PF24758">
    <property type="entry name" value="LRR_At5g56370"/>
    <property type="match status" value="1"/>
</dbReference>
<dbReference type="SMART" id="SM00579">
    <property type="entry name" value="FBD"/>
    <property type="match status" value="1"/>
</dbReference>
<evidence type="ECO:0000313" key="3">
    <source>
        <dbReference type="Proteomes" id="UP001165190"/>
    </source>
</evidence>
<gene>
    <name evidence="2" type="ORF">HRI_004814600</name>
</gene>
<proteinExistence type="predicted"/>
<comment type="caution">
    <text evidence="2">The sequence shown here is derived from an EMBL/GenBank/DDBJ whole genome shotgun (WGS) entry which is preliminary data.</text>
</comment>
<name>A0A9W7MTZ1_HIBTR</name>
<evidence type="ECO:0000313" key="2">
    <source>
        <dbReference type="EMBL" id="GMJ11455.1"/>
    </source>
</evidence>
<dbReference type="PROSITE" id="PS50181">
    <property type="entry name" value="FBOX"/>
    <property type="match status" value="1"/>
</dbReference>
<protein>
    <recommendedName>
        <fullName evidence="1">F-box domain-containing protein</fullName>
    </recommendedName>
</protein>
<dbReference type="CDD" id="cd22160">
    <property type="entry name" value="F-box_AtFBL13-like"/>
    <property type="match status" value="1"/>
</dbReference>
<dbReference type="Pfam" id="PF00646">
    <property type="entry name" value="F-box"/>
    <property type="match status" value="1"/>
</dbReference>
<dbReference type="InterPro" id="IPR053781">
    <property type="entry name" value="F-box_AtFBL13-like"/>
</dbReference>
<dbReference type="SUPFAM" id="SSF81383">
    <property type="entry name" value="F-box domain"/>
    <property type="match status" value="1"/>
</dbReference>
<keyword evidence="3" id="KW-1185">Reference proteome</keyword>
<dbReference type="InterPro" id="IPR055411">
    <property type="entry name" value="LRR_FXL15/At3g58940/PEG3-like"/>
</dbReference>
<organism evidence="2 3">
    <name type="scientific">Hibiscus trionum</name>
    <name type="common">Flower of an hour</name>
    <dbReference type="NCBI Taxonomy" id="183268"/>
    <lineage>
        <taxon>Eukaryota</taxon>
        <taxon>Viridiplantae</taxon>
        <taxon>Streptophyta</taxon>
        <taxon>Embryophyta</taxon>
        <taxon>Tracheophyta</taxon>
        <taxon>Spermatophyta</taxon>
        <taxon>Magnoliopsida</taxon>
        <taxon>eudicotyledons</taxon>
        <taxon>Gunneridae</taxon>
        <taxon>Pentapetalae</taxon>
        <taxon>rosids</taxon>
        <taxon>malvids</taxon>
        <taxon>Malvales</taxon>
        <taxon>Malvaceae</taxon>
        <taxon>Malvoideae</taxon>
        <taxon>Hibiscus</taxon>
    </lineage>
</organism>
<dbReference type="Gene3D" id="1.20.1280.50">
    <property type="match status" value="1"/>
</dbReference>
<dbReference type="Proteomes" id="UP001165190">
    <property type="component" value="Unassembled WGS sequence"/>
</dbReference>
<dbReference type="OrthoDB" id="1298252at2759"/>
<dbReference type="PANTHER" id="PTHR31900">
    <property type="entry name" value="F-BOX/RNI SUPERFAMILY PROTEIN-RELATED"/>
    <property type="match status" value="1"/>
</dbReference>
<dbReference type="InterPro" id="IPR036047">
    <property type="entry name" value="F-box-like_dom_sf"/>
</dbReference>